<sequence>MSTLHHYYSVTRVNEEDTTVVPGNSFNFEIKVMYHSADTFPDGLQHQLLPASILSQDFFLEGSIFLQTVLTLSPFAVGCPEEIAEGIVSNVQAMFSVNSASDFLSLQSSQESTERVIPLTVAIIIWNYGDQAASEEYMETSRRNQRVIYRRSPRLSARARQQQSPRVSQQSHRVSQQSSRVSQQSSRVSLRTSSRVNQRQNSVVIHTSEEEAIINTFLKKCTVIRGREDCCICLEALSNNAECYTMPCEHAFHLACILTWLKTSHMCPLCRFSLPTAGENLPTAGENLPTAAENLPTTAEN</sequence>
<evidence type="ECO:0000256" key="7">
    <source>
        <dbReference type="ARBA" id="ARBA00022771"/>
    </source>
</evidence>
<accession>A0AAN9LD75</accession>
<protein>
    <recommendedName>
        <fullName evidence="3">RING-type E3 ubiquitin transferase</fullName>
        <ecNumber evidence="3">2.3.2.27</ecNumber>
    </recommendedName>
</protein>
<evidence type="ECO:0000256" key="8">
    <source>
        <dbReference type="ARBA" id="ARBA00022786"/>
    </source>
</evidence>
<name>A0AAN9LD75_PHACN</name>
<keyword evidence="9" id="KW-0862">Zinc</keyword>
<reference evidence="15 16" key="1">
    <citation type="submission" date="2024-01" db="EMBL/GenBank/DDBJ databases">
        <title>The genomes of 5 underutilized Papilionoideae crops provide insights into root nodulation and disease resistanc.</title>
        <authorList>
            <person name="Jiang F."/>
        </authorList>
    </citation>
    <scope>NUCLEOTIDE SEQUENCE [LARGE SCALE GENOMIC DNA]</scope>
    <source>
        <strain evidence="15">JINMINGXINNONG_FW02</strain>
        <tissue evidence="15">Leaves</tissue>
    </source>
</reference>
<dbReference type="Gene3D" id="3.30.40.10">
    <property type="entry name" value="Zinc/RING finger domain, C3HC4 (zinc finger)"/>
    <property type="match status" value="1"/>
</dbReference>
<dbReference type="InterPro" id="IPR013083">
    <property type="entry name" value="Znf_RING/FYVE/PHD"/>
</dbReference>
<keyword evidence="7 12" id="KW-0863">Zinc-finger</keyword>
<evidence type="ECO:0000256" key="12">
    <source>
        <dbReference type="PROSITE-ProRule" id="PRU00175"/>
    </source>
</evidence>
<evidence type="ECO:0000259" key="14">
    <source>
        <dbReference type="PROSITE" id="PS50089"/>
    </source>
</evidence>
<evidence type="ECO:0000256" key="3">
    <source>
        <dbReference type="ARBA" id="ARBA00012483"/>
    </source>
</evidence>
<dbReference type="PANTHER" id="PTHR45977:SF13">
    <property type="entry name" value="GB|AAF27103.1"/>
    <property type="match status" value="1"/>
</dbReference>
<dbReference type="EC" id="2.3.2.27" evidence="3"/>
<dbReference type="Proteomes" id="UP001374584">
    <property type="component" value="Unassembled WGS sequence"/>
</dbReference>
<keyword evidence="16" id="KW-1185">Reference proteome</keyword>
<keyword evidence="11" id="KW-0472">Membrane</keyword>
<gene>
    <name evidence="15" type="ORF">VNO80_30574</name>
</gene>
<evidence type="ECO:0000256" key="1">
    <source>
        <dbReference type="ARBA" id="ARBA00000900"/>
    </source>
</evidence>
<evidence type="ECO:0000256" key="2">
    <source>
        <dbReference type="ARBA" id="ARBA00004141"/>
    </source>
</evidence>
<dbReference type="GO" id="GO:0016020">
    <property type="term" value="C:membrane"/>
    <property type="evidence" value="ECO:0007669"/>
    <property type="project" value="UniProtKB-SubCell"/>
</dbReference>
<dbReference type="SUPFAM" id="SSF57850">
    <property type="entry name" value="RING/U-box"/>
    <property type="match status" value="1"/>
</dbReference>
<keyword evidence="10" id="KW-1133">Transmembrane helix</keyword>
<evidence type="ECO:0000313" key="16">
    <source>
        <dbReference type="Proteomes" id="UP001374584"/>
    </source>
</evidence>
<keyword evidence="4" id="KW-0808">Transferase</keyword>
<comment type="catalytic activity">
    <reaction evidence="1">
        <text>S-ubiquitinyl-[E2 ubiquitin-conjugating enzyme]-L-cysteine + [acceptor protein]-L-lysine = [E2 ubiquitin-conjugating enzyme]-L-cysteine + N(6)-ubiquitinyl-[acceptor protein]-L-lysine.</text>
        <dbReference type="EC" id="2.3.2.27"/>
    </reaction>
</comment>
<keyword evidence="8" id="KW-0833">Ubl conjugation pathway</keyword>
<dbReference type="Pfam" id="PF13639">
    <property type="entry name" value="zf-RING_2"/>
    <property type="match status" value="1"/>
</dbReference>
<dbReference type="GO" id="GO:0006511">
    <property type="term" value="P:ubiquitin-dependent protein catabolic process"/>
    <property type="evidence" value="ECO:0007669"/>
    <property type="project" value="TreeGrafter"/>
</dbReference>
<evidence type="ECO:0000256" key="11">
    <source>
        <dbReference type="ARBA" id="ARBA00023136"/>
    </source>
</evidence>
<evidence type="ECO:0000256" key="10">
    <source>
        <dbReference type="ARBA" id="ARBA00022989"/>
    </source>
</evidence>
<evidence type="ECO:0000256" key="6">
    <source>
        <dbReference type="ARBA" id="ARBA00022723"/>
    </source>
</evidence>
<comment type="subcellular location">
    <subcellularLocation>
        <location evidence="2">Membrane</location>
        <topology evidence="2">Multi-pass membrane protein</topology>
    </subcellularLocation>
</comment>
<comment type="caution">
    <text evidence="15">The sequence shown here is derived from an EMBL/GenBank/DDBJ whole genome shotgun (WGS) entry which is preliminary data.</text>
</comment>
<proteinExistence type="predicted"/>
<dbReference type="PROSITE" id="PS50089">
    <property type="entry name" value="ZF_RING_2"/>
    <property type="match status" value="1"/>
</dbReference>
<dbReference type="EMBL" id="JAYMYR010000011">
    <property type="protein sequence ID" value="KAK7333795.1"/>
    <property type="molecule type" value="Genomic_DNA"/>
</dbReference>
<evidence type="ECO:0000256" key="13">
    <source>
        <dbReference type="SAM" id="MobiDB-lite"/>
    </source>
</evidence>
<dbReference type="SMART" id="SM00184">
    <property type="entry name" value="RING"/>
    <property type="match status" value="1"/>
</dbReference>
<feature type="region of interest" description="Disordered" evidence="13">
    <location>
        <begin position="154"/>
        <end position="194"/>
    </location>
</feature>
<dbReference type="PANTHER" id="PTHR45977">
    <property type="entry name" value="TARGET OF ERK KINASE MPK-1"/>
    <property type="match status" value="1"/>
</dbReference>
<keyword evidence="5" id="KW-0812">Transmembrane</keyword>
<dbReference type="GO" id="GO:0016567">
    <property type="term" value="P:protein ubiquitination"/>
    <property type="evidence" value="ECO:0007669"/>
    <property type="project" value="TreeGrafter"/>
</dbReference>
<evidence type="ECO:0000256" key="5">
    <source>
        <dbReference type="ARBA" id="ARBA00022692"/>
    </source>
</evidence>
<keyword evidence="6" id="KW-0479">Metal-binding</keyword>
<evidence type="ECO:0000256" key="4">
    <source>
        <dbReference type="ARBA" id="ARBA00022679"/>
    </source>
</evidence>
<dbReference type="GO" id="GO:0008270">
    <property type="term" value="F:zinc ion binding"/>
    <property type="evidence" value="ECO:0007669"/>
    <property type="project" value="UniProtKB-KW"/>
</dbReference>
<dbReference type="GO" id="GO:0061630">
    <property type="term" value="F:ubiquitin protein ligase activity"/>
    <property type="evidence" value="ECO:0007669"/>
    <property type="project" value="UniProtKB-EC"/>
</dbReference>
<dbReference type="AlphaFoldDB" id="A0AAN9LD75"/>
<dbReference type="InterPro" id="IPR001841">
    <property type="entry name" value="Znf_RING"/>
</dbReference>
<organism evidence="15 16">
    <name type="scientific">Phaseolus coccineus</name>
    <name type="common">Scarlet runner bean</name>
    <name type="synonym">Phaseolus multiflorus</name>
    <dbReference type="NCBI Taxonomy" id="3886"/>
    <lineage>
        <taxon>Eukaryota</taxon>
        <taxon>Viridiplantae</taxon>
        <taxon>Streptophyta</taxon>
        <taxon>Embryophyta</taxon>
        <taxon>Tracheophyta</taxon>
        <taxon>Spermatophyta</taxon>
        <taxon>Magnoliopsida</taxon>
        <taxon>eudicotyledons</taxon>
        <taxon>Gunneridae</taxon>
        <taxon>Pentapetalae</taxon>
        <taxon>rosids</taxon>
        <taxon>fabids</taxon>
        <taxon>Fabales</taxon>
        <taxon>Fabaceae</taxon>
        <taxon>Papilionoideae</taxon>
        <taxon>50 kb inversion clade</taxon>
        <taxon>NPAAA clade</taxon>
        <taxon>indigoferoid/millettioid clade</taxon>
        <taxon>Phaseoleae</taxon>
        <taxon>Phaseolus</taxon>
    </lineage>
</organism>
<evidence type="ECO:0000256" key="9">
    <source>
        <dbReference type="ARBA" id="ARBA00022833"/>
    </source>
</evidence>
<dbReference type="GO" id="GO:0000325">
    <property type="term" value="C:plant-type vacuole"/>
    <property type="evidence" value="ECO:0007669"/>
    <property type="project" value="TreeGrafter"/>
</dbReference>
<evidence type="ECO:0000313" key="15">
    <source>
        <dbReference type="EMBL" id="KAK7333795.1"/>
    </source>
</evidence>
<feature type="domain" description="RING-type" evidence="14">
    <location>
        <begin position="230"/>
        <end position="271"/>
    </location>
</feature>